<dbReference type="Proteomes" id="UP001153737">
    <property type="component" value="Chromosome 4"/>
</dbReference>
<feature type="region of interest" description="Disordered" evidence="6">
    <location>
        <begin position="154"/>
        <end position="187"/>
    </location>
</feature>
<dbReference type="EMBL" id="OU896710">
    <property type="protein sequence ID" value="CAG9820658.1"/>
    <property type="molecule type" value="Genomic_DNA"/>
</dbReference>
<evidence type="ECO:0000256" key="2">
    <source>
        <dbReference type="ARBA" id="ARBA00016807"/>
    </source>
</evidence>
<sequence>MRVSNDHWTTILEFSELHKEIITNRFSTHFNGKQKNVELWEDLATKLNSLGQGERSVEEWKKKLADWKSKTKAKSAKIYKYIHGTGGGPSINIKLTTLEEKLLSLMGTAAAYGDKTVAEKGGGTQKDSKHNHNEIIQCLVPSLVGLKRKLNEHVEEKKQSLGPNGARSEEYIKDPRNSSKNQQMRIS</sequence>
<accession>A0A9N9X3H0</accession>
<feature type="compositionally biased region" description="Basic and acidic residues" evidence="6">
    <location>
        <begin position="167"/>
        <end position="177"/>
    </location>
</feature>
<proteinExistence type="predicted"/>
<dbReference type="PANTHER" id="PTHR23098:SF16">
    <property type="entry name" value="REGULATORY PROTEIN ZESTE"/>
    <property type="match status" value="1"/>
</dbReference>
<keyword evidence="4" id="KW-0804">Transcription</keyword>
<organism evidence="8 9">
    <name type="scientific">Phaedon cochleariae</name>
    <name type="common">Mustard beetle</name>
    <dbReference type="NCBI Taxonomy" id="80249"/>
    <lineage>
        <taxon>Eukaryota</taxon>
        <taxon>Metazoa</taxon>
        <taxon>Ecdysozoa</taxon>
        <taxon>Arthropoda</taxon>
        <taxon>Hexapoda</taxon>
        <taxon>Insecta</taxon>
        <taxon>Pterygota</taxon>
        <taxon>Neoptera</taxon>
        <taxon>Endopterygota</taxon>
        <taxon>Coleoptera</taxon>
        <taxon>Polyphaga</taxon>
        <taxon>Cucujiformia</taxon>
        <taxon>Chrysomeloidea</taxon>
        <taxon>Chrysomelidae</taxon>
        <taxon>Chrysomelinae</taxon>
        <taxon>Chrysomelini</taxon>
        <taxon>Phaedon</taxon>
    </lineage>
</organism>
<evidence type="ECO:0000256" key="3">
    <source>
        <dbReference type="ARBA" id="ARBA00023015"/>
    </source>
</evidence>
<reference evidence="8" key="1">
    <citation type="submission" date="2022-01" db="EMBL/GenBank/DDBJ databases">
        <authorList>
            <person name="King R."/>
        </authorList>
    </citation>
    <scope>NUCLEOTIDE SEQUENCE</scope>
</reference>
<evidence type="ECO:0000256" key="1">
    <source>
        <dbReference type="ARBA" id="ARBA00011764"/>
    </source>
</evidence>
<evidence type="ECO:0000256" key="5">
    <source>
        <dbReference type="ARBA" id="ARBA00025466"/>
    </source>
</evidence>
<keyword evidence="3" id="KW-0805">Transcription regulation</keyword>
<feature type="compositionally biased region" description="Polar residues" evidence="6">
    <location>
        <begin position="178"/>
        <end position="187"/>
    </location>
</feature>
<dbReference type="OrthoDB" id="6778529at2759"/>
<dbReference type="InterPro" id="IPR028002">
    <property type="entry name" value="Myb_DNA-bind_5"/>
</dbReference>
<evidence type="ECO:0000313" key="9">
    <source>
        <dbReference type="Proteomes" id="UP001153737"/>
    </source>
</evidence>
<comment type="subunit">
    <text evidence="1">Self-associates forming complexes of several hundred monomers.</text>
</comment>
<evidence type="ECO:0000256" key="6">
    <source>
        <dbReference type="SAM" id="MobiDB-lite"/>
    </source>
</evidence>
<name>A0A9N9X3H0_PHACE</name>
<evidence type="ECO:0000313" key="8">
    <source>
        <dbReference type="EMBL" id="CAG9820658.1"/>
    </source>
</evidence>
<evidence type="ECO:0000259" key="7">
    <source>
        <dbReference type="Pfam" id="PF13873"/>
    </source>
</evidence>
<evidence type="ECO:0000256" key="4">
    <source>
        <dbReference type="ARBA" id="ARBA00023163"/>
    </source>
</evidence>
<dbReference type="AlphaFoldDB" id="A0A9N9X3H0"/>
<keyword evidence="9" id="KW-1185">Reference proteome</keyword>
<comment type="function">
    <text evidence="5">Involved in transvection phenomena (= synapsis-dependent gene expression), where the synaptic pairing of chromosomes carrying genes with which zeste interacts influences the expression of these genes. Zeste binds to DNA and stimulates transcription from a nearby promoter.</text>
</comment>
<dbReference type="Pfam" id="PF13873">
    <property type="entry name" value="Myb_DNA-bind_5"/>
    <property type="match status" value="1"/>
</dbReference>
<reference evidence="8" key="2">
    <citation type="submission" date="2022-10" db="EMBL/GenBank/DDBJ databases">
        <authorList>
            <consortium name="ENA_rothamsted_submissions"/>
            <consortium name="culmorum"/>
            <person name="King R."/>
        </authorList>
    </citation>
    <scope>NUCLEOTIDE SEQUENCE</scope>
</reference>
<protein>
    <recommendedName>
        <fullName evidence="2">Regulatory protein zeste</fullName>
    </recommendedName>
</protein>
<gene>
    <name evidence="8" type="ORF">PHAECO_LOCUS8141</name>
</gene>
<dbReference type="GO" id="GO:0005634">
    <property type="term" value="C:nucleus"/>
    <property type="evidence" value="ECO:0007669"/>
    <property type="project" value="TreeGrafter"/>
</dbReference>
<feature type="domain" description="Myb/SANT-like DNA-binding" evidence="7">
    <location>
        <begin position="3"/>
        <end position="76"/>
    </location>
</feature>
<dbReference type="PANTHER" id="PTHR23098">
    <property type="entry name" value="AGAP001331-PA-RELATED"/>
    <property type="match status" value="1"/>
</dbReference>